<dbReference type="AlphaFoldDB" id="A0A848LAM0"/>
<dbReference type="RefSeq" id="WP_169343172.1">
    <property type="nucleotide sequence ID" value="NZ_JABBJJ010000009.1"/>
</dbReference>
<evidence type="ECO:0000313" key="2">
    <source>
        <dbReference type="Proteomes" id="UP000518300"/>
    </source>
</evidence>
<keyword evidence="2" id="KW-1185">Reference proteome</keyword>
<name>A0A848LAM0_9BACT</name>
<sequence>MLLRWLFLLVWVVLPGCSGPTRVVRLDTGRGSPTVHVPRSDRASEPVVLDEDDVKEAVARLARTLRPSQRPEEAARRLFEVDSRSGSYLFDVRSRRITPLRPGEHLAAELPQAEIELTRAYLRWCERTGRGGDCLGLLKEGPSVTGGARFTLALSLAKGAVLDELWEAVKDMAHPEALMQAALWTAATYALLWTVPEPATKGVAAVLTAALIVYVGVDTFWGLIQGFRQLMAESDQAVTFDALREAGERFGRVMGRNAARAFVMLATAAIGSTGATLGAKLPGLPGAAQVAVRAEAQAGVTYAGVAQVETVAVAADGFTFALAPGAVAMSSRGTRGGGSTPGGYQEWQTHGGLYKGRGSAGPGREWHHIVEQTEGNVRQFGPEAIHNTENVIALDKALHDLVSAFYSSKRPRITNSNLTVREWLSTQSYQAQRDFGLLAIENIGKGIWR</sequence>
<comment type="caution">
    <text evidence="1">The sequence shown here is derived from an EMBL/GenBank/DDBJ whole genome shotgun (WGS) entry which is preliminary data.</text>
</comment>
<accession>A0A848LAM0</accession>
<organism evidence="1 2">
    <name type="scientific">Pyxidicoccus fallax</name>
    <dbReference type="NCBI Taxonomy" id="394095"/>
    <lineage>
        <taxon>Bacteria</taxon>
        <taxon>Pseudomonadati</taxon>
        <taxon>Myxococcota</taxon>
        <taxon>Myxococcia</taxon>
        <taxon>Myxococcales</taxon>
        <taxon>Cystobacterineae</taxon>
        <taxon>Myxococcaceae</taxon>
        <taxon>Pyxidicoccus</taxon>
    </lineage>
</organism>
<gene>
    <name evidence="1" type="ORF">HG543_03330</name>
</gene>
<dbReference type="EMBL" id="JABBJJ010000009">
    <property type="protein sequence ID" value="NMO13895.1"/>
    <property type="molecule type" value="Genomic_DNA"/>
</dbReference>
<reference evidence="1 2" key="1">
    <citation type="submission" date="2020-04" db="EMBL/GenBank/DDBJ databases">
        <title>Draft genome of Pyxidicoccus fallax type strain.</title>
        <authorList>
            <person name="Whitworth D.E."/>
        </authorList>
    </citation>
    <scope>NUCLEOTIDE SEQUENCE [LARGE SCALE GENOMIC DNA]</scope>
    <source>
        <strain evidence="1 2">DSM 14698</strain>
    </source>
</reference>
<dbReference type="Proteomes" id="UP000518300">
    <property type="component" value="Unassembled WGS sequence"/>
</dbReference>
<evidence type="ECO:0000313" key="1">
    <source>
        <dbReference type="EMBL" id="NMO13895.1"/>
    </source>
</evidence>
<protein>
    <submittedName>
        <fullName evidence="1">DUF2291 domain-containing protein</fullName>
    </submittedName>
</protein>
<proteinExistence type="predicted"/>